<name>A0AAD5BXZ6_AMBAR</name>
<dbReference type="Proteomes" id="UP001206925">
    <property type="component" value="Unassembled WGS sequence"/>
</dbReference>
<keyword evidence="5" id="KW-1185">Reference proteome</keyword>
<sequence>ETIKPSSLTPSNLKTHVLTSVDYYMPAIPVPFNYNNGEINILMKSLSQCLTQFVSPSMSHIDCNDEVVEFLEASHDRRLEDFNLNDESLHELVPNIGENFPNLLNHFKGDGVTVGVSIWHKAADRFAFATFINQWAKVTRGESPFKPNFITSSISHINNVKQPEVVSKSPHQGKYVQRTFVFLNSKLNELKKKVMSSTDIVNMRNKVIKNKLEKAVGNIVVVVVEKVRDSREIALNEIVSKLRKIKWKLKKLEIFCWFPLYEVNFGWGMPVKVKYLMPKVDDKNLVLMDTPHKDGIEAIVSFLEEEMMIFQQNKELLAYVDV</sequence>
<dbReference type="Pfam" id="PF02458">
    <property type="entry name" value="Transferase"/>
    <property type="match status" value="2"/>
</dbReference>
<dbReference type="InterPro" id="IPR023213">
    <property type="entry name" value="CAT-like_dom_sf"/>
</dbReference>
<dbReference type="GO" id="GO:0016746">
    <property type="term" value="F:acyltransferase activity"/>
    <property type="evidence" value="ECO:0007669"/>
    <property type="project" value="UniProtKB-KW"/>
</dbReference>
<evidence type="ECO:0000256" key="1">
    <source>
        <dbReference type="ARBA" id="ARBA00009861"/>
    </source>
</evidence>
<comment type="caution">
    <text evidence="4">The sequence shown here is derived from an EMBL/GenBank/DDBJ whole genome shotgun (WGS) entry which is preliminary data.</text>
</comment>
<gene>
    <name evidence="4" type="ORF">M8C21_011454</name>
</gene>
<dbReference type="AlphaFoldDB" id="A0AAD5BXZ6"/>
<keyword evidence="3" id="KW-0012">Acyltransferase</keyword>
<proteinExistence type="inferred from homology"/>
<dbReference type="PANTHER" id="PTHR31623:SF92">
    <property type="entry name" value="VINORINE SYNTHASE"/>
    <property type="match status" value="1"/>
</dbReference>
<dbReference type="EMBL" id="JAMZMK010010751">
    <property type="protein sequence ID" value="KAI7730538.1"/>
    <property type="molecule type" value="Genomic_DNA"/>
</dbReference>
<protein>
    <submittedName>
        <fullName evidence="4">Uncharacterized protein</fullName>
    </submittedName>
</protein>
<evidence type="ECO:0000256" key="3">
    <source>
        <dbReference type="ARBA" id="ARBA00023315"/>
    </source>
</evidence>
<evidence type="ECO:0000256" key="2">
    <source>
        <dbReference type="ARBA" id="ARBA00022679"/>
    </source>
</evidence>
<reference evidence="4" key="1">
    <citation type="submission" date="2022-06" db="EMBL/GenBank/DDBJ databases">
        <title>Uncovering the hologenomic basis of an extraordinary plant invasion.</title>
        <authorList>
            <person name="Bieker V.C."/>
            <person name="Martin M.D."/>
            <person name="Gilbert T."/>
            <person name="Hodgins K."/>
            <person name="Battlay P."/>
            <person name="Petersen B."/>
            <person name="Wilson J."/>
        </authorList>
    </citation>
    <scope>NUCLEOTIDE SEQUENCE</scope>
    <source>
        <strain evidence="4">AA19_3_7</strain>
        <tissue evidence="4">Leaf</tissue>
    </source>
</reference>
<evidence type="ECO:0000313" key="5">
    <source>
        <dbReference type="Proteomes" id="UP001206925"/>
    </source>
</evidence>
<dbReference type="Gene3D" id="3.30.559.10">
    <property type="entry name" value="Chloramphenicol acetyltransferase-like domain"/>
    <property type="match status" value="2"/>
</dbReference>
<organism evidence="4 5">
    <name type="scientific">Ambrosia artemisiifolia</name>
    <name type="common">Common ragweed</name>
    <dbReference type="NCBI Taxonomy" id="4212"/>
    <lineage>
        <taxon>Eukaryota</taxon>
        <taxon>Viridiplantae</taxon>
        <taxon>Streptophyta</taxon>
        <taxon>Embryophyta</taxon>
        <taxon>Tracheophyta</taxon>
        <taxon>Spermatophyta</taxon>
        <taxon>Magnoliopsida</taxon>
        <taxon>eudicotyledons</taxon>
        <taxon>Gunneridae</taxon>
        <taxon>Pentapetalae</taxon>
        <taxon>asterids</taxon>
        <taxon>campanulids</taxon>
        <taxon>Asterales</taxon>
        <taxon>Asteraceae</taxon>
        <taxon>Asteroideae</taxon>
        <taxon>Heliantheae alliance</taxon>
        <taxon>Heliantheae</taxon>
        <taxon>Ambrosia</taxon>
    </lineage>
</organism>
<keyword evidence="2" id="KW-0808">Transferase</keyword>
<accession>A0AAD5BXZ6</accession>
<comment type="similarity">
    <text evidence="1">Belongs to the plant acyltransferase family.</text>
</comment>
<feature type="non-terminal residue" evidence="4">
    <location>
        <position position="322"/>
    </location>
</feature>
<dbReference type="PANTHER" id="PTHR31623">
    <property type="entry name" value="F21J9.9"/>
    <property type="match status" value="1"/>
</dbReference>
<evidence type="ECO:0000313" key="4">
    <source>
        <dbReference type="EMBL" id="KAI7730538.1"/>
    </source>
</evidence>